<evidence type="ECO:0000256" key="3">
    <source>
        <dbReference type="ARBA" id="ARBA00023186"/>
    </source>
</evidence>
<evidence type="ECO:0000256" key="2">
    <source>
        <dbReference type="ARBA" id="ARBA00009054"/>
    </source>
</evidence>
<evidence type="ECO:0000256" key="6">
    <source>
        <dbReference type="SAM" id="MobiDB-lite"/>
    </source>
</evidence>
<gene>
    <name evidence="7" type="ORF">FB192DRAFT_1286256</name>
</gene>
<dbReference type="FunFam" id="2.30.22.10:FF:000002">
    <property type="entry name" value="GrpE protein homolog"/>
    <property type="match status" value="1"/>
</dbReference>
<dbReference type="AlphaFoldDB" id="A0A8H4F0U3"/>
<comment type="similarity">
    <text evidence="2 5">Belongs to the GrpE family.</text>
</comment>
<dbReference type="EMBL" id="JAAECE010000006">
    <property type="protein sequence ID" value="KAF1799983.1"/>
    <property type="molecule type" value="Genomic_DNA"/>
</dbReference>
<dbReference type="GO" id="GO:0001405">
    <property type="term" value="C:PAM complex, Tim23 associated import motor"/>
    <property type="evidence" value="ECO:0007669"/>
    <property type="project" value="TreeGrafter"/>
</dbReference>
<dbReference type="Gene3D" id="3.90.20.20">
    <property type="match status" value="1"/>
</dbReference>
<dbReference type="PANTHER" id="PTHR21237">
    <property type="entry name" value="GRPE PROTEIN"/>
    <property type="match status" value="1"/>
</dbReference>
<dbReference type="HAMAP" id="MF_01151">
    <property type="entry name" value="GrpE"/>
    <property type="match status" value="1"/>
</dbReference>
<dbReference type="CDD" id="cd00446">
    <property type="entry name" value="GrpE"/>
    <property type="match status" value="1"/>
</dbReference>
<comment type="subcellular location">
    <subcellularLocation>
        <location evidence="1 4">Mitochondrion matrix</location>
    </subcellularLocation>
</comment>
<evidence type="ECO:0000313" key="7">
    <source>
        <dbReference type="EMBL" id="KAF1799983.1"/>
    </source>
</evidence>
<dbReference type="GO" id="GO:0051082">
    <property type="term" value="F:unfolded protein binding"/>
    <property type="evidence" value="ECO:0007669"/>
    <property type="project" value="TreeGrafter"/>
</dbReference>
<dbReference type="PRINTS" id="PR00773">
    <property type="entry name" value="GRPEPROTEIN"/>
</dbReference>
<comment type="caution">
    <text evidence="7">The sequence shown here is derived from an EMBL/GenBank/DDBJ whole genome shotgun (WGS) entry which is preliminary data.</text>
</comment>
<evidence type="ECO:0000256" key="1">
    <source>
        <dbReference type="ARBA" id="ARBA00004305"/>
    </source>
</evidence>
<sequence>MVAPAITPHITTRFFTASQCNYNTDDEKSPVNNRNGAAKDEGKGKEGEAEVAAPETPSTEAATTTSTEEELKAVSLKLKELQASYLLSLADQENLRQRSTREVANARDFAIQKFAKDLLDSVDILGMALESVPESFRNKDACDQHEKSDITEQLINLYTGVSMTEAELQKTLKRYDIQVDNPIDQVFDPNKHEAVFQAPVPDKEPGTIFVVQKKGYSLKNRVLRPAQVGVVASPQ</sequence>
<reference evidence="7 8" key="1">
    <citation type="submission" date="2019-09" db="EMBL/GenBank/DDBJ databases">
        <authorList>
            <consortium name="DOE Joint Genome Institute"/>
            <person name="Mondo S.J."/>
            <person name="Navarro-Mendoza M.I."/>
            <person name="Perez-Arques C."/>
            <person name="Panchal S."/>
            <person name="Nicolas F.E."/>
            <person name="Ganguly P."/>
            <person name="Pangilinan J."/>
            <person name="Grigoriev I."/>
            <person name="Heitman J."/>
            <person name="Sanya K."/>
            <person name="Garre V."/>
        </authorList>
    </citation>
    <scope>NUCLEOTIDE SEQUENCE [LARGE SCALE GENOMIC DNA]</scope>
    <source>
        <strain evidence="7 8">MU402</strain>
    </source>
</reference>
<comment type="function">
    <text evidence="4">Essential component of the PAM complex, a complex required for the translocation of transit peptide-containing proteins from the inner membrane into the mitochondrial matrix in an ATP-dependent manner.</text>
</comment>
<feature type="compositionally biased region" description="Low complexity" evidence="6">
    <location>
        <begin position="50"/>
        <end position="66"/>
    </location>
</feature>
<dbReference type="Pfam" id="PF01025">
    <property type="entry name" value="GrpE"/>
    <property type="match status" value="1"/>
</dbReference>
<dbReference type="GO" id="GO:0030150">
    <property type="term" value="P:protein import into mitochondrial matrix"/>
    <property type="evidence" value="ECO:0007669"/>
    <property type="project" value="TreeGrafter"/>
</dbReference>
<dbReference type="Proteomes" id="UP000469890">
    <property type="component" value="Unassembled WGS sequence"/>
</dbReference>
<dbReference type="InterPro" id="IPR013805">
    <property type="entry name" value="GrpE_CC"/>
</dbReference>
<dbReference type="GO" id="GO:0051087">
    <property type="term" value="F:protein-folding chaperone binding"/>
    <property type="evidence" value="ECO:0007669"/>
    <property type="project" value="InterPro"/>
</dbReference>
<evidence type="ECO:0000313" key="8">
    <source>
        <dbReference type="Proteomes" id="UP000469890"/>
    </source>
</evidence>
<feature type="region of interest" description="Disordered" evidence="6">
    <location>
        <begin position="21"/>
        <end position="68"/>
    </location>
</feature>
<name>A0A8H4F0U3_MUCCL</name>
<accession>A0A8H4F0U3</accession>
<keyword evidence="4" id="KW-0496">Mitochondrion</keyword>
<dbReference type="PROSITE" id="PS01071">
    <property type="entry name" value="GRPE"/>
    <property type="match status" value="1"/>
</dbReference>
<dbReference type="GO" id="GO:0000774">
    <property type="term" value="F:adenyl-nucleotide exchange factor activity"/>
    <property type="evidence" value="ECO:0007669"/>
    <property type="project" value="InterPro"/>
</dbReference>
<dbReference type="InterPro" id="IPR009012">
    <property type="entry name" value="GrpE_head"/>
</dbReference>
<dbReference type="InterPro" id="IPR000740">
    <property type="entry name" value="GrpE"/>
</dbReference>
<dbReference type="PANTHER" id="PTHR21237:SF23">
    <property type="entry name" value="GRPE PROTEIN HOMOLOG, MITOCHONDRIAL"/>
    <property type="match status" value="1"/>
</dbReference>
<organism evidence="7 8">
    <name type="scientific">Mucor circinelloides f. lusitanicus</name>
    <name type="common">Mucor racemosus var. lusitanicus</name>
    <dbReference type="NCBI Taxonomy" id="29924"/>
    <lineage>
        <taxon>Eukaryota</taxon>
        <taxon>Fungi</taxon>
        <taxon>Fungi incertae sedis</taxon>
        <taxon>Mucoromycota</taxon>
        <taxon>Mucoromycotina</taxon>
        <taxon>Mucoromycetes</taxon>
        <taxon>Mucorales</taxon>
        <taxon>Mucorineae</taxon>
        <taxon>Mucoraceae</taxon>
        <taxon>Mucor</taxon>
    </lineage>
</organism>
<keyword evidence="3 4" id="KW-0143">Chaperone</keyword>
<feature type="compositionally biased region" description="Basic and acidic residues" evidence="6">
    <location>
        <begin position="37"/>
        <end position="48"/>
    </location>
</feature>
<proteinExistence type="inferred from homology"/>
<dbReference type="SUPFAM" id="SSF58014">
    <property type="entry name" value="Coiled-coil domain of nucleotide exchange factor GrpE"/>
    <property type="match status" value="1"/>
</dbReference>
<evidence type="ECO:0000256" key="4">
    <source>
        <dbReference type="RuleBase" id="RU000640"/>
    </source>
</evidence>
<protein>
    <recommendedName>
        <fullName evidence="4">GrpE protein homolog</fullName>
    </recommendedName>
</protein>
<dbReference type="Gene3D" id="2.30.22.10">
    <property type="entry name" value="Head domain of nucleotide exchange factor GrpE"/>
    <property type="match status" value="1"/>
</dbReference>
<dbReference type="GO" id="GO:0042803">
    <property type="term" value="F:protein homodimerization activity"/>
    <property type="evidence" value="ECO:0007669"/>
    <property type="project" value="InterPro"/>
</dbReference>
<dbReference type="SUPFAM" id="SSF51064">
    <property type="entry name" value="Head domain of nucleotide exchange factor GrpE"/>
    <property type="match status" value="1"/>
</dbReference>
<dbReference type="GO" id="GO:0006457">
    <property type="term" value="P:protein folding"/>
    <property type="evidence" value="ECO:0007669"/>
    <property type="project" value="InterPro"/>
</dbReference>
<evidence type="ECO:0000256" key="5">
    <source>
        <dbReference type="RuleBase" id="RU004478"/>
    </source>
</evidence>